<sequence length="79" mass="8702">MARLLITATYGYDNSTRAAMPFFVAKGAKESGIDVGIVLALDATVLVKPELRQYVKPHGLPPLDELFQFAVDHQIPIYV</sequence>
<dbReference type="Proteomes" id="UP000241436">
    <property type="component" value="Unassembled WGS sequence"/>
</dbReference>
<dbReference type="OrthoDB" id="9812053at2"/>
<proteinExistence type="predicted"/>
<reference evidence="2" key="2">
    <citation type="journal article" date="2018" name="Environ. Microbiol.">
        <title>Bloom of a denitrifying methanotroph, 'Candidatus Methylomirabilis limnetica', in a deep stratified lake.</title>
        <authorList>
            <person name="Graf J.S."/>
            <person name="Mayr M.J."/>
            <person name="Marchant H.K."/>
            <person name="Tienken D."/>
            <person name="Hach P.F."/>
            <person name="Brand A."/>
            <person name="Schubert C.J."/>
            <person name="Kuypers M.M."/>
            <person name="Milucka J."/>
        </authorList>
    </citation>
    <scope>NUCLEOTIDE SEQUENCE [LARGE SCALE GENOMIC DNA]</scope>
    <source>
        <strain evidence="2">Zug</strain>
    </source>
</reference>
<dbReference type="AlphaFoldDB" id="A0A2T4TX06"/>
<comment type="caution">
    <text evidence="1">The sequence shown here is derived from an EMBL/GenBank/DDBJ whole genome shotgun (WGS) entry which is preliminary data.</text>
</comment>
<evidence type="ECO:0000313" key="2">
    <source>
        <dbReference type="Proteomes" id="UP000241436"/>
    </source>
</evidence>
<reference evidence="1 2" key="1">
    <citation type="submission" date="2017-09" db="EMBL/GenBank/DDBJ databases">
        <title>Bloom of a denitrifying methanotroph, Candidatus Methylomirabilis limnetica, in a deep stratified lake.</title>
        <authorList>
            <person name="Graf J.S."/>
            <person name="Marchant H.K."/>
            <person name="Tienken D."/>
            <person name="Hach P.F."/>
            <person name="Brand A."/>
            <person name="Schubert C.J."/>
            <person name="Kuypers M.M."/>
            <person name="Milucka J."/>
        </authorList>
    </citation>
    <scope>NUCLEOTIDE SEQUENCE [LARGE SCALE GENOMIC DNA]</scope>
    <source>
        <strain evidence="1 2">Zug</strain>
    </source>
</reference>
<dbReference type="InterPro" id="IPR027396">
    <property type="entry name" value="DsrEFH-like"/>
</dbReference>
<organism evidence="1 2">
    <name type="scientific">Candidatus Methylomirabilis limnetica</name>
    <dbReference type="NCBI Taxonomy" id="2033718"/>
    <lineage>
        <taxon>Bacteria</taxon>
        <taxon>Candidatus Methylomirabilota</taxon>
        <taxon>Candidatus Methylomirabilia</taxon>
        <taxon>Candidatus Methylomirabilales</taxon>
        <taxon>Candidatus Methylomirabilaceae</taxon>
        <taxon>Candidatus Methylomirabilis</taxon>
    </lineage>
</organism>
<accession>A0A2T4TX06</accession>
<name>A0A2T4TX06_9BACT</name>
<evidence type="ECO:0000313" key="1">
    <source>
        <dbReference type="EMBL" id="PTL35627.1"/>
    </source>
</evidence>
<dbReference type="RefSeq" id="WP_133174667.1">
    <property type="nucleotide sequence ID" value="NZ_NVQC01000022.1"/>
</dbReference>
<protein>
    <submittedName>
        <fullName evidence="1">Uncharacterized protein</fullName>
    </submittedName>
</protein>
<dbReference type="Gene3D" id="3.40.1260.10">
    <property type="entry name" value="DsrEFH-like"/>
    <property type="match status" value="1"/>
</dbReference>
<gene>
    <name evidence="1" type="ORF">CLG94_07595</name>
</gene>
<dbReference type="EMBL" id="NVQC01000022">
    <property type="protein sequence ID" value="PTL35627.1"/>
    <property type="molecule type" value="Genomic_DNA"/>
</dbReference>
<keyword evidence="2" id="KW-1185">Reference proteome</keyword>
<dbReference type="SUPFAM" id="SSF75169">
    <property type="entry name" value="DsrEFH-like"/>
    <property type="match status" value="1"/>
</dbReference>